<evidence type="ECO:0000313" key="2">
    <source>
        <dbReference type="Proteomes" id="UP000315540"/>
    </source>
</evidence>
<dbReference type="AlphaFoldDB" id="A0A504J904"/>
<reference evidence="1 2" key="1">
    <citation type="submission" date="2019-06" db="EMBL/GenBank/DDBJ databases">
        <authorList>
            <person name="Meng X."/>
        </authorList>
    </citation>
    <scope>NUCLEOTIDE SEQUENCE [LARGE SCALE GENOMIC DNA]</scope>
    <source>
        <strain evidence="1 2">M625</strain>
    </source>
</reference>
<comment type="caution">
    <text evidence="1">The sequence shown here is derived from an EMBL/GenBank/DDBJ whole genome shotgun (WGS) entry which is preliminary data.</text>
</comment>
<keyword evidence="2" id="KW-1185">Reference proteome</keyword>
<dbReference type="EMBL" id="VFWZ01000002">
    <property type="protein sequence ID" value="TPN87357.1"/>
    <property type="molecule type" value="Genomic_DNA"/>
</dbReference>
<proteinExistence type="predicted"/>
<dbReference type="Proteomes" id="UP000315540">
    <property type="component" value="Unassembled WGS sequence"/>
</dbReference>
<protein>
    <submittedName>
        <fullName evidence="1">Uncharacterized protein</fullName>
    </submittedName>
</protein>
<dbReference type="RefSeq" id="WP_140591999.1">
    <property type="nucleotide sequence ID" value="NZ_VFWZ01000002.1"/>
</dbReference>
<accession>A0A504J904</accession>
<organism evidence="1 2">
    <name type="scientific">Aquimarina algicola</name>
    <dbReference type="NCBI Taxonomy" id="2589995"/>
    <lineage>
        <taxon>Bacteria</taxon>
        <taxon>Pseudomonadati</taxon>
        <taxon>Bacteroidota</taxon>
        <taxon>Flavobacteriia</taxon>
        <taxon>Flavobacteriales</taxon>
        <taxon>Flavobacteriaceae</taxon>
        <taxon>Aquimarina</taxon>
    </lineage>
</organism>
<name>A0A504J904_9FLAO</name>
<evidence type="ECO:0000313" key="1">
    <source>
        <dbReference type="EMBL" id="TPN87357.1"/>
    </source>
</evidence>
<gene>
    <name evidence="1" type="ORF">FHK87_07150</name>
</gene>
<dbReference type="OrthoDB" id="666021at2"/>
<sequence length="162" mass="18817">MKDILVGLICILTCFTYHTNAQDSNSSVEDYIKESSVKESFLIIYASKEYHNALQVAKEANTKLDLKIDLRGYYFDEKEGLVTDEMYDEETNWPYIGRGRFDSGAYISIEYTDFYNEFKDGFYVVMIASGDRKNLIDPLKKAKQFYKDAYIKDAMVYVGCMH</sequence>